<name>A0A4Q8LUB9_9GAMM</name>
<evidence type="ECO:0000256" key="1">
    <source>
        <dbReference type="SAM" id="Phobius"/>
    </source>
</evidence>
<keyword evidence="1" id="KW-1133">Transmembrane helix</keyword>
<evidence type="ECO:0000313" key="2">
    <source>
        <dbReference type="EMBL" id="TAA34738.1"/>
    </source>
</evidence>
<gene>
    <name evidence="2" type="ORF">EA656_13645</name>
</gene>
<keyword evidence="1" id="KW-0812">Transmembrane</keyword>
<evidence type="ECO:0000313" key="3">
    <source>
        <dbReference type="Proteomes" id="UP000292087"/>
    </source>
</evidence>
<sequence length="123" mass="13690">MDAFPFQTPYLRATDLPRWRRGLIAQLVARLQLPAPLVREMAAEALQQELRGARWSWIGLGAVVSATVLLQTLAHSGEAALVVLLVGLLVWQLVGRIRARRALLRAAGRKARQLAHLRRRATS</sequence>
<feature type="transmembrane region" description="Helical" evidence="1">
    <location>
        <begin position="79"/>
        <end position="99"/>
    </location>
</feature>
<reference evidence="2 3" key="1">
    <citation type="submission" date="2019-02" db="EMBL/GenBank/DDBJ databases">
        <title>WGS of Pseudoxanthomonas species novum from clinical isolates.</title>
        <authorList>
            <person name="Bernier A.-M."/>
            <person name="Bernard K."/>
            <person name="Vachon A."/>
        </authorList>
    </citation>
    <scope>NUCLEOTIDE SEQUENCE [LARGE SCALE GENOMIC DNA]</scope>
    <source>
        <strain evidence="2 3">NML140781</strain>
    </source>
</reference>
<organism evidence="2 3">
    <name type="scientific">Pseudoxanthomonas winnipegensis</name>
    <dbReference type="NCBI Taxonomy" id="2480810"/>
    <lineage>
        <taxon>Bacteria</taxon>
        <taxon>Pseudomonadati</taxon>
        <taxon>Pseudomonadota</taxon>
        <taxon>Gammaproteobacteria</taxon>
        <taxon>Lysobacterales</taxon>
        <taxon>Lysobacteraceae</taxon>
        <taxon>Pseudoxanthomonas</taxon>
    </lineage>
</organism>
<feature type="transmembrane region" description="Helical" evidence="1">
    <location>
        <begin position="55"/>
        <end position="73"/>
    </location>
</feature>
<dbReference type="AlphaFoldDB" id="A0A4Q8LUB9"/>
<dbReference type="RefSeq" id="WP_130524114.1">
    <property type="nucleotide sequence ID" value="NZ_SHLZ01000002.1"/>
</dbReference>
<dbReference type="EMBL" id="SHMF01000003">
    <property type="protein sequence ID" value="TAA34738.1"/>
    <property type="molecule type" value="Genomic_DNA"/>
</dbReference>
<keyword evidence="1" id="KW-0472">Membrane</keyword>
<comment type="caution">
    <text evidence="2">The sequence shown here is derived from an EMBL/GenBank/DDBJ whole genome shotgun (WGS) entry which is preliminary data.</text>
</comment>
<protein>
    <submittedName>
        <fullName evidence="2">Uncharacterized protein</fullName>
    </submittedName>
</protein>
<proteinExistence type="predicted"/>
<accession>A0A4Q8LUB9</accession>
<dbReference type="Proteomes" id="UP000292087">
    <property type="component" value="Unassembled WGS sequence"/>
</dbReference>